<dbReference type="InterPro" id="IPR036770">
    <property type="entry name" value="Ankyrin_rpt-contain_sf"/>
</dbReference>
<feature type="repeat" description="ANK" evidence="1">
    <location>
        <begin position="511"/>
        <end position="547"/>
    </location>
</feature>
<feature type="compositionally biased region" description="Acidic residues" evidence="2">
    <location>
        <begin position="850"/>
        <end position="862"/>
    </location>
</feature>
<protein>
    <recommendedName>
        <fullName evidence="3">Azaphilone pigments biosynthesis cluster protein L N-terminal domain-containing protein</fullName>
    </recommendedName>
</protein>
<dbReference type="EMBL" id="JAPDRK010000004">
    <property type="protein sequence ID" value="KAJ9613041.1"/>
    <property type="molecule type" value="Genomic_DNA"/>
</dbReference>
<dbReference type="Proteomes" id="UP001172673">
    <property type="component" value="Unassembled WGS sequence"/>
</dbReference>
<reference evidence="4" key="1">
    <citation type="submission" date="2022-10" db="EMBL/GenBank/DDBJ databases">
        <title>Culturing micro-colonial fungi from biological soil crusts in the Mojave desert and describing Neophaeococcomyces mojavensis, and introducing the new genera and species Taxawa tesnikishii.</title>
        <authorList>
            <person name="Kurbessoian T."/>
            <person name="Stajich J.E."/>
        </authorList>
    </citation>
    <scope>NUCLEOTIDE SEQUENCE</scope>
    <source>
        <strain evidence="4">TK_41</strain>
    </source>
</reference>
<sequence>MEAIGAGASVLAFAGFAFEGTKFLYKAVAGFKHAPQEVAALVSTVARLQDTLAQICSSRALNDPDVDAQHITGLFDACNRDIASFGHDLKRVQSLSAEPALLQTWKKFKATLSEDRLISMRNRLDHHCAVLQLELTRLQSTITLDCRDGIRGLQDTANAESLQVSTLVQTVQVVKSSIENQVNCIQTLQDTATAGDSRLSALIQDVRSIKSSMEDQMQSMTLSTTSAVEKHAAVGSSELNTISIAVKALQDQISALPEQVAATQRASASSEEHFVPRSTSPNAMLEDLDLSRSLERLRQLSTCDPRTFQDEEADAIVEDLECLLAALLQADKNYSPESPTRKRKPMDPVDAITGRDMKRIRGLISAATSVVVNQSPRRSKVNGSKRIMQQHKVKDFVLQNCTMIVTMNKRKIQRPGRQTNHQRPAADQYEEELYATIKTFISGMHSPSVIVATVRQMQYQNGVSSLHPVISVGRVLPLNSPIFDIVSRGTVDELREFLACGKGTLRDRDIYGTSLLHYVVSANYRHNNVEMCKFLIEQGADVDEVAKIPERMFTGEGFDGTPLQATILESSSEPNGEKVGLVKLLLAAGADPTLSTGYYIPALSLCAAHNSQEMLKAIVNNQLPFVELEQRHNDMSILLEVAQIAESDDWRAMLDHLLTNGADYRPLPMAVTIANIGVPMQVTFGMQSYHNMDMIYGKCGKASTVSLSTNTVTKHRNIMTTINCEMRTSDTIAMISKSSGKAEKSNVRIIMTRQSGVPTAPWCQESVLGVVPGMSVRDQTGHQSSGHAIAIAVSQKAREPEFASGSDNENAYDDDESFDDESPSENDYVSEGEDTSEDEAHISLGRVQEVEESETDDMYGAK</sequence>
<evidence type="ECO:0000259" key="3">
    <source>
        <dbReference type="Pfam" id="PF17111"/>
    </source>
</evidence>
<dbReference type="PROSITE" id="PS50088">
    <property type="entry name" value="ANK_REPEAT"/>
    <property type="match status" value="1"/>
</dbReference>
<comment type="caution">
    <text evidence="4">The sequence shown here is derived from an EMBL/GenBank/DDBJ whole genome shotgun (WGS) entry which is preliminary data.</text>
</comment>
<feature type="domain" description="Azaphilone pigments biosynthesis cluster protein L N-terminal" evidence="3">
    <location>
        <begin position="1"/>
        <end position="109"/>
    </location>
</feature>
<evidence type="ECO:0000256" key="2">
    <source>
        <dbReference type="SAM" id="MobiDB-lite"/>
    </source>
</evidence>
<evidence type="ECO:0000256" key="1">
    <source>
        <dbReference type="PROSITE-ProRule" id="PRU00023"/>
    </source>
</evidence>
<accession>A0AA39CM86</accession>
<dbReference type="Gene3D" id="1.25.40.20">
    <property type="entry name" value="Ankyrin repeat-containing domain"/>
    <property type="match status" value="1"/>
</dbReference>
<evidence type="ECO:0000313" key="5">
    <source>
        <dbReference type="Proteomes" id="UP001172673"/>
    </source>
</evidence>
<evidence type="ECO:0000313" key="4">
    <source>
        <dbReference type="EMBL" id="KAJ9613041.1"/>
    </source>
</evidence>
<feature type="compositionally biased region" description="Acidic residues" evidence="2">
    <location>
        <begin position="810"/>
        <end position="837"/>
    </location>
</feature>
<keyword evidence="5" id="KW-1185">Reference proteome</keyword>
<keyword evidence="1" id="KW-0040">ANK repeat</keyword>
<feature type="region of interest" description="Disordered" evidence="2">
    <location>
        <begin position="795"/>
        <end position="862"/>
    </location>
</feature>
<proteinExistence type="predicted"/>
<dbReference type="SUPFAM" id="SSF48403">
    <property type="entry name" value="Ankyrin repeat"/>
    <property type="match status" value="1"/>
</dbReference>
<name>A0AA39CM86_9EURO</name>
<dbReference type="InterPro" id="IPR031348">
    <property type="entry name" value="PigL_N"/>
</dbReference>
<dbReference type="SMART" id="SM00248">
    <property type="entry name" value="ANK"/>
    <property type="match status" value="3"/>
</dbReference>
<dbReference type="InterPro" id="IPR002110">
    <property type="entry name" value="Ankyrin_rpt"/>
</dbReference>
<dbReference type="AlphaFoldDB" id="A0AA39CM86"/>
<gene>
    <name evidence="4" type="ORF">H2200_002982</name>
</gene>
<dbReference type="Pfam" id="PF00023">
    <property type="entry name" value="Ank"/>
    <property type="match status" value="1"/>
</dbReference>
<organism evidence="4 5">
    <name type="scientific">Cladophialophora chaetospira</name>
    <dbReference type="NCBI Taxonomy" id="386627"/>
    <lineage>
        <taxon>Eukaryota</taxon>
        <taxon>Fungi</taxon>
        <taxon>Dikarya</taxon>
        <taxon>Ascomycota</taxon>
        <taxon>Pezizomycotina</taxon>
        <taxon>Eurotiomycetes</taxon>
        <taxon>Chaetothyriomycetidae</taxon>
        <taxon>Chaetothyriales</taxon>
        <taxon>Herpotrichiellaceae</taxon>
        <taxon>Cladophialophora</taxon>
    </lineage>
</organism>
<dbReference type="Pfam" id="PF17111">
    <property type="entry name" value="PigL_N"/>
    <property type="match status" value="1"/>
</dbReference>